<name>A0ABQ7EGA0_BRACR</name>
<proteinExistence type="predicted"/>
<sequence length="53" mass="5873">MSIGACSSVLHISRREMILVCSIISVPPMLASLARFRTSGKSICHLLEFLQRL</sequence>
<protein>
    <submittedName>
        <fullName evidence="1">Uncharacterized protein</fullName>
    </submittedName>
</protein>
<comment type="caution">
    <text evidence="1">The sequence shown here is derived from an EMBL/GenBank/DDBJ whole genome shotgun (WGS) entry which is preliminary data.</text>
</comment>
<keyword evidence="2" id="KW-1185">Reference proteome</keyword>
<dbReference type="EMBL" id="QGKV02000299">
    <property type="protein sequence ID" value="KAF3596268.1"/>
    <property type="molecule type" value="Genomic_DNA"/>
</dbReference>
<gene>
    <name evidence="1" type="ORF">DY000_02025200</name>
</gene>
<organism evidence="1 2">
    <name type="scientific">Brassica cretica</name>
    <name type="common">Mustard</name>
    <dbReference type="NCBI Taxonomy" id="69181"/>
    <lineage>
        <taxon>Eukaryota</taxon>
        <taxon>Viridiplantae</taxon>
        <taxon>Streptophyta</taxon>
        <taxon>Embryophyta</taxon>
        <taxon>Tracheophyta</taxon>
        <taxon>Spermatophyta</taxon>
        <taxon>Magnoliopsida</taxon>
        <taxon>eudicotyledons</taxon>
        <taxon>Gunneridae</taxon>
        <taxon>Pentapetalae</taxon>
        <taxon>rosids</taxon>
        <taxon>malvids</taxon>
        <taxon>Brassicales</taxon>
        <taxon>Brassicaceae</taxon>
        <taxon>Brassiceae</taxon>
        <taxon>Brassica</taxon>
    </lineage>
</organism>
<evidence type="ECO:0000313" key="1">
    <source>
        <dbReference type="EMBL" id="KAF3596268.1"/>
    </source>
</evidence>
<evidence type="ECO:0000313" key="2">
    <source>
        <dbReference type="Proteomes" id="UP000266723"/>
    </source>
</evidence>
<accession>A0ABQ7EGA0</accession>
<reference evidence="1 2" key="1">
    <citation type="journal article" date="2020" name="BMC Genomics">
        <title>Intraspecific diversification of the crop wild relative Brassica cretica Lam. using demographic model selection.</title>
        <authorList>
            <person name="Kioukis A."/>
            <person name="Michalopoulou V.A."/>
            <person name="Briers L."/>
            <person name="Pirintsos S."/>
            <person name="Studholme D.J."/>
            <person name="Pavlidis P."/>
            <person name="Sarris P.F."/>
        </authorList>
    </citation>
    <scope>NUCLEOTIDE SEQUENCE [LARGE SCALE GENOMIC DNA]</scope>
    <source>
        <strain evidence="2">cv. PFS-1207/04</strain>
    </source>
</reference>
<dbReference type="Proteomes" id="UP000266723">
    <property type="component" value="Unassembled WGS sequence"/>
</dbReference>